<dbReference type="CDD" id="cd09024">
    <property type="entry name" value="Aldose_epim_lacX"/>
    <property type="match status" value="1"/>
</dbReference>
<dbReference type="Gene3D" id="2.70.98.10">
    <property type="match status" value="1"/>
</dbReference>
<dbReference type="InterPro" id="IPR037481">
    <property type="entry name" value="LacX"/>
</dbReference>
<evidence type="ECO:0000313" key="1">
    <source>
        <dbReference type="EMBL" id="KRM75030.1"/>
    </source>
</evidence>
<accession>A0A0R2BG30</accession>
<dbReference type="InterPro" id="IPR011013">
    <property type="entry name" value="Gal_mutarotase_sf_dom"/>
</dbReference>
<dbReference type="GO" id="GO:0005975">
    <property type="term" value="P:carbohydrate metabolic process"/>
    <property type="evidence" value="ECO:0007669"/>
    <property type="project" value="InterPro"/>
</dbReference>
<organism evidence="1 2">
    <name type="scientific">Ligilactobacillus murinus DSM 20452 = NBRC 14221</name>
    <dbReference type="NCBI Taxonomy" id="1423772"/>
    <lineage>
        <taxon>Bacteria</taxon>
        <taxon>Bacillati</taxon>
        <taxon>Bacillota</taxon>
        <taxon>Bacilli</taxon>
        <taxon>Lactobacillales</taxon>
        <taxon>Lactobacillaceae</taxon>
        <taxon>Ligilactobacillus</taxon>
    </lineage>
</organism>
<dbReference type="SUPFAM" id="SSF74650">
    <property type="entry name" value="Galactose mutarotase-like"/>
    <property type="match status" value="1"/>
</dbReference>
<sequence>MAVMLENEKLRVVINEHGAELASLISKENGFEYMWSGDSKYWKRHSAVLFPIEGRLKADTYQVDGTSYHLTQHGFARDMDFEILHQAPTEVCLELRSNEQTLEKYPFEFVLQVQYILTQTKLEVVYRVINPSTKEMYFGLGAHPAFSTKLKGTDTYQDYEVRLSPKESYPRIPLVDGFIDLEHITTGAATLPVSHDLFKNDALIYDLSQKPNQISLVSKQHGHGVTITTTDAKAMGIWSSYPAEGDFVCLEPWWALSDTLDTDGDFKTKYAINKLSGQQVFEANYAIDTF</sequence>
<dbReference type="PANTHER" id="PTHR11122">
    <property type="entry name" value="APOSPORY-ASSOCIATED PROTEIN C-RELATED"/>
    <property type="match status" value="1"/>
</dbReference>
<dbReference type="GO" id="GO:0030246">
    <property type="term" value="F:carbohydrate binding"/>
    <property type="evidence" value="ECO:0007669"/>
    <property type="project" value="InterPro"/>
</dbReference>
<dbReference type="PANTHER" id="PTHR11122:SF13">
    <property type="entry name" value="GLUCOSE-6-PHOSPHATE 1-EPIMERASE"/>
    <property type="match status" value="1"/>
</dbReference>
<dbReference type="InterPro" id="IPR014718">
    <property type="entry name" value="GH-type_carb-bd"/>
</dbReference>
<comment type="caution">
    <text evidence="1">The sequence shown here is derived from an EMBL/GenBank/DDBJ whole genome shotgun (WGS) entry which is preliminary data.</text>
</comment>
<name>A0A0R2BG30_9LACO</name>
<dbReference type="Proteomes" id="UP000051612">
    <property type="component" value="Unassembled WGS sequence"/>
</dbReference>
<dbReference type="RefSeq" id="WP_056959027.1">
    <property type="nucleotide sequence ID" value="NZ_AYYN01000078.1"/>
</dbReference>
<dbReference type="EMBL" id="AYYN01000078">
    <property type="protein sequence ID" value="KRM75030.1"/>
    <property type="molecule type" value="Genomic_DNA"/>
</dbReference>
<gene>
    <name evidence="1" type="ORF">FC48_GL000180</name>
</gene>
<dbReference type="PATRIC" id="fig|1423772.3.peg.202"/>
<protein>
    <submittedName>
        <fullName evidence="1">Galactose mutarotase-like protein</fullName>
    </submittedName>
</protein>
<dbReference type="GO" id="GO:0016853">
    <property type="term" value="F:isomerase activity"/>
    <property type="evidence" value="ECO:0007669"/>
    <property type="project" value="InterPro"/>
</dbReference>
<reference evidence="1 2" key="1">
    <citation type="journal article" date="2015" name="Genome Announc.">
        <title>Expanding the biotechnology potential of lactobacilli through comparative genomics of 213 strains and associated genera.</title>
        <authorList>
            <person name="Sun Z."/>
            <person name="Harris H.M."/>
            <person name="McCann A."/>
            <person name="Guo C."/>
            <person name="Argimon S."/>
            <person name="Zhang W."/>
            <person name="Yang X."/>
            <person name="Jeffery I.B."/>
            <person name="Cooney J.C."/>
            <person name="Kagawa T.F."/>
            <person name="Liu W."/>
            <person name="Song Y."/>
            <person name="Salvetti E."/>
            <person name="Wrobel A."/>
            <person name="Rasinkangas P."/>
            <person name="Parkhill J."/>
            <person name="Rea M.C."/>
            <person name="O'Sullivan O."/>
            <person name="Ritari J."/>
            <person name="Douillard F.P."/>
            <person name="Paul Ross R."/>
            <person name="Yang R."/>
            <person name="Briner A.E."/>
            <person name="Felis G.E."/>
            <person name="de Vos W.M."/>
            <person name="Barrangou R."/>
            <person name="Klaenhammer T.R."/>
            <person name="Caufield P.W."/>
            <person name="Cui Y."/>
            <person name="Zhang H."/>
            <person name="O'Toole P.W."/>
        </authorList>
    </citation>
    <scope>NUCLEOTIDE SEQUENCE [LARGE SCALE GENOMIC DNA]</scope>
    <source>
        <strain evidence="1 2">DSM 20452</strain>
    </source>
</reference>
<evidence type="ECO:0000313" key="2">
    <source>
        <dbReference type="Proteomes" id="UP000051612"/>
    </source>
</evidence>
<dbReference type="Pfam" id="PF01263">
    <property type="entry name" value="Aldose_epim"/>
    <property type="match status" value="1"/>
</dbReference>
<dbReference type="InterPro" id="IPR008183">
    <property type="entry name" value="Aldose_1/G6P_1-epimerase"/>
</dbReference>
<proteinExistence type="predicted"/>
<dbReference type="AlphaFoldDB" id="A0A0R2BG30"/>